<sequence length="499" mass="55240">MQFNNNNNRLDDYQVGWVCALPCETQASKELLDEIHQSHQPTGDDNNYILGSMEGHNVVIASTGSDGTNAAAETVTNMLRTFSNIRFGLMVGIGGGVPDVPALDDPLEDIRLGDVVVSKPHQNHGGVVQYDKGKWHDHDEFERTSHLNKPPKVLLKATAKLQIEHNDETGKINDYIKHVLDAFASRKKLKRYSSFPGRGNDQLFRSDYSHAGGKTCSNCDASCAVKRLARECDEPQIHYGTIGSANVVVKSAKYRDTLRESEKIKCFEMEAAGLMDSFPCLVIRGISDYSDSHKNDGWQQYAAVAAGAYAKDLLRVIPPKDIAATDPAATIPGVLPVTKPSPGVANFGASQQKSPSVDVTPRNQHATRCWIGLVHANDIDKVLVSRGDSFRSDLRDLMRLMVAGFGNDFDFRLGKYRDFMTKYGLRSNWHRYGGQDTLFGGLVKDKAAEKCKSEHLPDSERLRAARAFAFIQISQNGGVVQFLVYDTVVRLWQYAEGLE</sequence>
<dbReference type="EMBL" id="LYCR01000004">
    <property type="protein sequence ID" value="OGM50207.1"/>
    <property type="molecule type" value="Genomic_DNA"/>
</dbReference>
<dbReference type="STRING" id="109264.A0A1F8AEW4"/>
<dbReference type="AlphaFoldDB" id="A0A1F8AEW4"/>
<dbReference type="RefSeq" id="XP_022393924.1">
    <property type="nucleotide sequence ID" value="XM_022528212.1"/>
</dbReference>
<evidence type="ECO:0000313" key="2">
    <source>
        <dbReference type="Proteomes" id="UP000179179"/>
    </source>
</evidence>
<dbReference type="SUPFAM" id="SSF53167">
    <property type="entry name" value="Purine and uridine phosphorylases"/>
    <property type="match status" value="1"/>
</dbReference>
<name>A0A1F8AEW4_9EURO</name>
<dbReference type="Proteomes" id="UP000179179">
    <property type="component" value="Unassembled WGS sequence"/>
</dbReference>
<proteinExistence type="predicted"/>
<protein>
    <submittedName>
        <fullName evidence="1">Uncharacterized protein</fullName>
    </submittedName>
</protein>
<dbReference type="GO" id="GO:0003824">
    <property type="term" value="F:catalytic activity"/>
    <property type="evidence" value="ECO:0007669"/>
    <property type="project" value="InterPro"/>
</dbReference>
<reference evidence="1 2" key="1">
    <citation type="journal article" date="2016" name="Genome Biol. Evol.">
        <title>Draft genome sequence of an aflatoxigenic Aspergillus species, A. bombycis.</title>
        <authorList>
            <person name="Moore G.G."/>
            <person name="Mack B.M."/>
            <person name="Beltz S.B."/>
            <person name="Gilbert M.K."/>
        </authorList>
    </citation>
    <scope>NUCLEOTIDE SEQUENCE [LARGE SCALE GENOMIC DNA]</scope>
    <source>
        <strain evidence="2">NRRL 26010</strain>
    </source>
</reference>
<comment type="caution">
    <text evidence="1">The sequence shown here is derived from an EMBL/GenBank/DDBJ whole genome shotgun (WGS) entry which is preliminary data.</text>
</comment>
<organism evidence="1 2">
    <name type="scientific">Aspergillus bombycis</name>
    <dbReference type="NCBI Taxonomy" id="109264"/>
    <lineage>
        <taxon>Eukaryota</taxon>
        <taxon>Fungi</taxon>
        <taxon>Dikarya</taxon>
        <taxon>Ascomycota</taxon>
        <taxon>Pezizomycotina</taxon>
        <taxon>Eurotiomycetes</taxon>
        <taxon>Eurotiomycetidae</taxon>
        <taxon>Eurotiales</taxon>
        <taxon>Aspergillaceae</taxon>
        <taxon>Aspergillus</taxon>
    </lineage>
</organism>
<dbReference type="Gene3D" id="3.40.50.1580">
    <property type="entry name" value="Nucleoside phosphorylase domain"/>
    <property type="match status" value="1"/>
</dbReference>
<dbReference type="PANTHER" id="PTHR46082">
    <property type="entry name" value="ATP/GTP-BINDING PROTEIN-RELATED"/>
    <property type="match status" value="1"/>
</dbReference>
<keyword evidence="2" id="KW-1185">Reference proteome</keyword>
<dbReference type="GeneID" id="34444472"/>
<accession>A0A1F8AEW4</accession>
<evidence type="ECO:0000313" key="1">
    <source>
        <dbReference type="EMBL" id="OGM50207.1"/>
    </source>
</evidence>
<dbReference type="InterPro" id="IPR053137">
    <property type="entry name" value="NLR-like"/>
</dbReference>
<dbReference type="GO" id="GO:0009116">
    <property type="term" value="P:nucleoside metabolic process"/>
    <property type="evidence" value="ECO:0007669"/>
    <property type="project" value="InterPro"/>
</dbReference>
<dbReference type="InterPro" id="IPR035994">
    <property type="entry name" value="Nucleoside_phosphorylase_sf"/>
</dbReference>
<dbReference type="OrthoDB" id="1577640at2759"/>
<gene>
    <name evidence="1" type="ORF">ABOM_001082</name>
</gene>
<dbReference type="PANTHER" id="PTHR46082:SF11">
    <property type="entry name" value="AAA+ ATPASE DOMAIN-CONTAINING PROTEIN-RELATED"/>
    <property type="match status" value="1"/>
</dbReference>